<accession>A0A8H3CB75</accession>
<comment type="caution">
    <text evidence="1">The sequence shown here is derived from an EMBL/GenBank/DDBJ whole genome shotgun (WGS) entry which is preliminary data.</text>
</comment>
<evidence type="ECO:0000313" key="2">
    <source>
        <dbReference type="Proteomes" id="UP000663888"/>
    </source>
</evidence>
<organism evidence="1 2">
    <name type="scientific">Rhizoctonia solani</name>
    <dbReference type="NCBI Taxonomy" id="456999"/>
    <lineage>
        <taxon>Eukaryota</taxon>
        <taxon>Fungi</taxon>
        <taxon>Dikarya</taxon>
        <taxon>Basidiomycota</taxon>
        <taxon>Agaricomycotina</taxon>
        <taxon>Agaricomycetes</taxon>
        <taxon>Cantharellales</taxon>
        <taxon>Ceratobasidiaceae</taxon>
        <taxon>Rhizoctonia</taxon>
    </lineage>
</organism>
<reference evidence="1" key="1">
    <citation type="submission" date="2021-01" db="EMBL/GenBank/DDBJ databases">
        <authorList>
            <person name="Kaushik A."/>
        </authorList>
    </citation>
    <scope>NUCLEOTIDE SEQUENCE</scope>
    <source>
        <strain evidence="1">AG4-R118</strain>
    </source>
</reference>
<dbReference type="Proteomes" id="UP000663888">
    <property type="component" value="Unassembled WGS sequence"/>
</dbReference>
<protein>
    <submittedName>
        <fullName evidence="1">Uncharacterized protein</fullName>
    </submittedName>
</protein>
<name>A0A8H3CB75_9AGAM</name>
<evidence type="ECO:0000313" key="1">
    <source>
        <dbReference type="EMBL" id="CAE6477846.1"/>
    </source>
</evidence>
<dbReference type="AlphaFoldDB" id="A0A8H3CB75"/>
<dbReference type="EMBL" id="CAJMWX010001257">
    <property type="protein sequence ID" value="CAE6477846.1"/>
    <property type="molecule type" value="Genomic_DNA"/>
</dbReference>
<proteinExistence type="predicted"/>
<gene>
    <name evidence="1" type="ORF">RDB_LOCUS119226</name>
</gene>
<sequence length="90" mass="9858">MSGQPNAILPRIHLSSVVDAVESTELPERDDDGFQFVEPHEINEQVDNLTVTNNPGAQGQQSITNLIAPQTLNTSSLKRSLFGILPFDEN</sequence>